<name>A0A0A9ERB6_ARUDO</name>
<protein>
    <submittedName>
        <fullName evidence="2">Uncharacterized protein</fullName>
    </submittedName>
</protein>
<feature type="compositionally biased region" description="Low complexity" evidence="1">
    <location>
        <begin position="55"/>
        <end position="66"/>
    </location>
</feature>
<organism evidence="2">
    <name type="scientific">Arundo donax</name>
    <name type="common">Giant reed</name>
    <name type="synonym">Donax arundinaceus</name>
    <dbReference type="NCBI Taxonomy" id="35708"/>
    <lineage>
        <taxon>Eukaryota</taxon>
        <taxon>Viridiplantae</taxon>
        <taxon>Streptophyta</taxon>
        <taxon>Embryophyta</taxon>
        <taxon>Tracheophyta</taxon>
        <taxon>Spermatophyta</taxon>
        <taxon>Magnoliopsida</taxon>
        <taxon>Liliopsida</taxon>
        <taxon>Poales</taxon>
        <taxon>Poaceae</taxon>
        <taxon>PACMAD clade</taxon>
        <taxon>Arundinoideae</taxon>
        <taxon>Arundineae</taxon>
        <taxon>Arundo</taxon>
    </lineage>
</organism>
<reference evidence="2" key="1">
    <citation type="submission" date="2014-09" db="EMBL/GenBank/DDBJ databases">
        <authorList>
            <person name="Magalhaes I.L.F."/>
            <person name="Oliveira U."/>
            <person name="Santos F.R."/>
            <person name="Vidigal T.H.D.A."/>
            <person name="Brescovit A.D."/>
            <person name="Santos A.J."/>
        </authorList>
    </citation>
    <scope>NUCLEOTIDE SEQUENCE</scope>
    <source>
        <tissue evidence="2">Shoot tissue taken approximately 20 cm above the soil surface</tissue>
    </source>
</reference>
<sequence length="82" mass="9258">MINHISEVEPLRRGYRHLDEVRVLEVAAPREVVHHRHLPRRRPLPLRAPRPPPSALHSSSLAELPSVPAVQAPSSKSKGRNF</sequence>
<evidence type="ECO:0000313" key="2">
    <source>
        <dbReference type="EMBL" id="JAE02597.1"/>
    </source>
</evidence>
<proteinExistence type="predicted"/>
<dbReference type="EMBL" id="GBRH01195299">
    <property type="protein sequence ID" value="JAE02597.1"/>
    <property type="molecule type" value="Transcribed_RNA"/>
</dbReference>
<reference evidence="2" key="2">
    <citation type="journal article" date="2015" name="Data Brief">
        <title>Shoot transcriptome of the giant reed, Arundo donax.</title>
        <authorList>
            <person name="Barrero R.A."/>
            <person name="Guerrero F.D."/>
            <person name="Moolhuijzen P."/>
            <person name="Goolsby J.A."/>
            <person name="Tidwell J."/>
            <person name="Bellgard S.E."/>
            <person name="Bellgard M.I."/>
        </authorList>
    </citation>
    <scope>NUCLEOTIDE SEQUENCE</scope>
    <source>
        <tissue evidence="2">Shoot tissue taken approximately 20 cm above the soil surface</tissue>
    </source>
</reference>
<evidence type="ECO:0000256" key="1">
    <source>
        <dbReference type="SAM" id="MobiDB-lite"/>
    </source>
</evidence>
<accession>A0A0A9ERB6</accession>
<feature type="region of interest" description="Disordered" evidence="1">
    <location>
        <begin position="32"/>
        <end position="82"/>
    </location>
</feature>
<dbReference type="AlphaFoldDB" id="A0A0A9ERB6"/>
<feature type="compositionally biased region" description="Basic residues" evidence="1">
    <location>
        <begin position="33"/>
        <end position="44"/>
    </location>
</feature>